<organism evidence="13">
    <name type="scientific">Eucalyptus grandis</name>
    <name type="common">Flooded gum</name>
    <dbReference type="NCBI Taxonomy" id="71139"/>
    <lineage>
        <taxon>Eukaryota</taxon>
        <taxon>Viridiplantae</taxon>
        <taxon>Streptophyta</taxon>
        <taxon>Embryophyta</taxon>
        <taxon>Tracheophyta</taxon>
        <taxon>Spermatophyta</taxon>
        <taxon>Magnoliopsida</taxon>
        <taxon>eudicotyledons</taxon>
        <taxon>Gunneridae</taxon>
        <taxon>Pentapetalae</taxon>
        <taxon>rosids</taxon>
        <taxon>malvids</taxon>
        <taxon>Myrtales</taxon>
        <taxon>Myrtaceae</taxon>
        <taxon>Myrtoideae</taxon>
        <taxon>Eucalypteae</taxon>
        <taxon>Eucalyptus</taxon>
    </lineage>
</organism>
<feature type="coiled-coil region" evidence="8">
    <location>
        <begin position="59"/>
        <end position="102"/>
    </location>
</feature>
<dbReference type="InterPro" id="IPR046830">
    <property type="entry name" value="Calmod_bind_M"/>
</dbReference>
<evidence type="ECO:0000256" key="4">
    <source>
        <dbReference type="ARBA" id="ARBA00023125"/>
    </source>
</evidence>
<gene>
    <name evidence="13" type="ORF">EUGRSUZ_A00457</name>
</gene>
<feature type="domain" description="Calmodulin binding protein-like N-terminal" evidence="10">
    <location>
        <begin position="143"/>
        <end position="289"/>
    </location>
</feature>
<dbReference type="EMBL" id="KK198753">
    <property type="protein sequence ID" value="KCW88041.1"/>
    <property type="molecule type" value="Genomic_DNA"/>
</dbReference>
<dbReference type="InterPro" id="IPR012416">
    <property type="entry name" value="CBP60"/>
</dbReference>
<evidence type="ECO:0000256" key="9">
    <source>
        <dbReference type="SAM" id="MobiDB-lite"/>
    </source>
</evidence>
<feature type="domain" description="Calmodulin binding protein central" evidence="11">
    <location>
        <begin position="304"/>
        <end position="366"/>
    </location>
</feature>
<dbReference type="Gramene" id="KCW88041">
    <property type="protein sequence ID" value="KCW88041"/>
    <property type="gene ID" value="EUGRSUZ_A00457"/>
</dbReference>
<dbReference type="Pfam" id="PF07887">
    <property type="entry name" value="Calmodulin_bind"/>
    <property type="match status" value="1"/>
</dbReference>
<protein>
    <recommendedName>
        <fullName evidence="14">Calmodulin-binding protein</fullName>
    </recommendedName>
</protein>
<reference evidence="13" key="1">
    <citation type="submission" date="2013-07" db="EMBL/GenBank/DDBJ databases">
        <title>The genome of Eucalyptus grandis.</title>
        <authorList>
            <person name="Schmutz J."/>
            <person name="Hayes R."/>
            <person name="Myburg A."/>
            <person name="Tuskan G."/>
            <person name="Grattapaglia D."/>
            <person name="Rokhsar D.S."/>
        </authorList>
    </citation>
    <scope>NUCLEOTIDE SEQUENCE</scope>
    <source>
        <tissue evidence="13">Leaf extractions</tissue>
    </source>
</reference>
<evidence type="ECO:0000256" key="5">
    <source>
        <dbReference type="ARBA" id="ARBA00023159"/>
    </source>
</evidence>
<evidence type="ECO:0000259" key="12">
    <source>
        <dbReference type="Pfam" id="PF20452"/>
    </source>
</evidence>
<feature type="compositionally biased region" description="Polar residues" evidence="9">
    <location>
        <begin position="9"/>
        <end position="25"/>
    </location>
</feature>
<evidence type="ECO:0000256" key="2">
    <source>
        <dbReference type="ARBA" id="ARBA00007214"/>
    </source>
</evidence>
<comment type="subcellular location">
    <subcellularLocation>
        <location evidence="1">Nucleus</location>
    </subcellularLocation>
</comment>
<dbReference type="InterPro" id="IPR046831">
    <property type="entry name" value="Calmodulin_bind_N"/>
</dbReference>
<dbReference type="eggNOG" id="ENOG502QQ42">
    <property type="taxonomic scope" value="Eukaryota"/>
</dbReference>
<dbReference type="GO" id="GO:0003700">
    <property type="term" value="F:DNA-binding transcription factor activity"/>
    <property type="evidence" value="ECO:0000318"/>
    <property type="project" value="GO_Central"/>
</dbReference>
<dbReference type="STRING" id="71139.A0A059DCC9"/>
<dbReference type="Pfam" id="PF20452">
    <property type="entry name" value="Calmod_bind_C"/>
    <property type="match status" value="1"/>
</dbReference>
<accession>A0A059DCC9</accession>
<evidence type="ECO:0008006" key="14">
    <source>
        <dbReference type="Google" id="ProtNLM"/>
    </source>
</evidence>
<dbReference type="GO" id="GO:0005516">
    <property type="term" value="F:calmodulin binding"/>
    <property type="evidence" value="ECO:0007669"/>
    <property type="project" value="InterPro"/>
</dbReference>
<evidence type="ECO:0000259" key="10">
    <source>
        <dbReference type="Pfam" id="PF07887"/>
    </source>
</evidence>
<dbReference type="GO" id="GO:0043565">
    <property type="term" value="F:sequence-specific DNA binding"/>
    <property type="evidence" value="ECO:0000318"/>
    <property type="project" value="GO_Central"/>
</dbReference>
<evidence type="ECO:0000256" key="1">
    <source>
        <dbReference type="ARBA" id="ARBA00004123"/>
    </source>
</evidence>
<keyword evidence="5" id="KW-0010">Activator</keyword>
<keyword evidence="8" id="KW-0175">Coiled coil</keyword>
<evidence type="ECO:0000256" key="8">
    <source>
        <dbReference type="SAM" id="Coils"/>
    </source>
</evidence>
<proteinExistence type="inferred from homology"/>
<dbReference type="PANTHER" id="PTHR31713:SF100">
    <property type="entry name" value="CALMODULIN-BINDING PROTEIN 60 B"/>
    <property type="match status" value="1"/>
</dbReference>
<comment type="similarity">
    <text evidence="2">Belongs to the plant ACBP60 protein family.</text>
</comment>
<dbReference type="InParanoid" id="A0A059DCC9"/>
<dbReference type="GO" id="GO:0080142">
    <property type="term" value="P:regulation of salicylic acid biosynthetic process"/>
    <property type="evidence" value="ECO:0000318"/>
    <property type="project" value="GO_Central"/>
</dbReference>
<dbReference type="GO" id="GO:0005634">
    <property type="term" value="C:nucleus"/>
    <property type="evidence" value="ECO:0000318"/>
    <property type="project" value="GO_Central"/>
</dbReference>
<evidence type="ECO:0000259" key="11">
    <source>
        <dbReference type="Pfam" id="PF20451"/>
    </source>
</evidence>
<evidence type="ECO:0000313" key="13">
    <source>
        <dbReference type="EMBL" id="KCW88041.1"/>
    </source>
</evidence>
<name>A0A059DCC9_EUCGR</name>
<evidence type="ECO:0000256" key="6">
    <source>
        <dbReference type="ARBA" id="ARBA00023163"/>
    </source>
</evidence>
<evidence type="ECO:0000256" key="7">
    <source>
        <dbReference type="ARBA" id="ARBA00023242"/>
    </source>
</evidence>
<keyword evidence="7" id="KW-0539">Nucleus</keyword>
<keyword evidence="4" id="KW-0238">DNA-binding</keyword>
<dbReference type="InterPro" id="IPR046829">
    <property type="entry name" value="Calmod_bind_C"/>
</dbReference>
<dbReference type="AlphaFoldDB" id="A0A059DCC9"/>
<evidence type="ECO:0000256" key="3">
    <source>
        <dbReference type="ARBA" id="ARBA00023015"/>
    </source>
</evidence>
<feature type="region of interest" description="Disordered" evidence="9">
    <location>
        <begin position="1"/>
        <end position="30"/>
    </location>
</feature>
<dbReference type="Gene3D" id="1.10.150.20">
    <property type="entry name" value="5' to 3' exonuclease, C-terminal subdomain"/>
    <property type="match status" value="1"/>
</dbReference>
<feature type="domain" description="Calmodulin binding protein C-terminal" evidence="12">
    <location>
        <begin position="371"/>
        <end position="411"/>
    </location>
</feature>
<keyword evidence="3" id="KW-0805">Transcription regulation</keyword>
<dbReference type="PANTHER" id="PTHR31713">
    <property type="entry name" value="OS02G0177800 PROTEIN"/>
    <property type="match status" value="1"/>
</dbReference>
<sequence>MSSTKAKKIMSTQKRALPSTSSGQVSLLKRPRRARMNQTWRWSGRNLVPRSWLTEEDVRRVVREELERAKSDLAKYGRRNDLQDVLQRMDSMENAVQKLVSNFGNSAVGVICQAEAVELANIRSPHLARVNGRSTAKNDARNLRLQLQNKLSLPLFTEKKLEGEGGARISIALIDANTRHVVTSGPEASIKLDVVVLEGDFNKDDEENWAPEEFDSYVVKEREGKRPLLTGNLQVKLKAGVGELGDLMFTDNSSWNRSKSFRIGLKVASRDGENTRIREAKTDAFPVRERRTLAYKKHYPPASDDDIWRLESIAKDGSFHKKLVDTGICKVEEFLRRLSMDPEKLRDILGMTEKKWKALLDHAKTCTPNGKLYVYNENDCGVIFNSVGQVRGLTAGGMYYAADIFSPEQKVTGKFYLFWYLPCNLQGTPPDLRLSVKNFIYIVNIA</sequence>
<keyword evidence="6" id="KW-0804">Transcription</keyword>
<dbReference type="Pfam" id="PF20451">
    <property type="entry name" value="Calmod_bind_M"/>
    <property type="match status" value="1"/>
</dbReference>